<protein>
    <submittedName>
        <fullName evidence="1">Uncharacterized protein</fullName>
    </submittedName>
</protein>
<proteinExistence type="predicted"/>
<organism evidence="1">
    <name type="scientific">Arabidopsis thaliana</name>
    <name type="common">Mouse-ear cress</name>
    <dbReference type="NCBI Taxonomy" id="3702"/>
    <lineage>
        <taxon>Eukaryota</taxon>
        <taxon>Viridiplantae</taxon>
        <taxon>Streptophyta</taxon>
        <taxon>Embryophyta</taxon>
        <taxon>Tracheophyta</taxon>
        <taxon>Spermatophyta</taxon>
        <taxon>Magnoliopsida</taxon>
        <taxon>eudicotyledons</taxon>
        <taxon>Gunneridae</taxon>
        <taxon>Pentapetalae</taxon>
        <taxon>rosids</taxon>
        <taxon>malvids</taxon>
        <taxon>Brassicales</taxon>
        <taxon>Brassicaceae</taxon>
        <taxon>Camelineae</taxon>
        <taxon>Arabidopsis</taxon>
    </lineage>
</organism>
<reference evidence="1" key="1">
    <citation type="journal article" date="2000" name="DNA Res.">
        <title>Structural analysis of Arabidopsis thaliana chromosome 5. X. Sequence features of the regions of 3,076,755 bp covered by sixty P1 and TAC clones.</title>
        <authorList>
            <person name="Sato S."/>
            <person name="Nakamura Y."/>
            <person name="Kaneko T."/>
            <person name="Katoh T."/>
            <person name="Asamizu E."/>
            <person name="Kotani H."/>
            <person name="Tabata S."/>
        </authorList>
    </citation>
    <scope>NUCLEOTIDE SEQUENCE [LARGE SCALE GENOMIC DNA]</scope>
</reference>
<reference key="2">
    <citation type="journal article" date="2000" name="Nature">
        <title>Sequence and analysis of chromosome 5 of the plant Arabidopsis thaliana.</title>
        <authorList>
            <consortium name="Kazusa DNA Research Institute"/>
            <consortium name="Cold Spring Harbor and Washington University in St Louis Sequencing Consortium"/>
            <consortium name="European Union Arabidopsis Genome Sequencing Consortium"/>
            <person name="Tabata S."/>
            <person name="Kaneko T."/>
            <person name="Nakamura Y."/>
            <person name="Kotani H."/>
            <person name="Kato T."/>
            <person name="Asamizu E."/>
            <person name="Miyajima N."/>
            <person name="Sasamoto S."/>
            <person name="Kimura T."/>
            <person name="Hosouchi T."/>
            <person name="Kawashima K."/>
            <person name="Kohara M."/>
            <person name="Matsumoto M."/>
            <person name="Matsuno A."/>
            <person name="Muraki A."/>
            <person name="Nakayama S."/>
            <person name="Nakazaki N."/>
            <person name="Naruo K."/>
            <person name="Okumura S."/>
            <person name="Shinpo S."/>
            <person name="Takeuchi C."/>
            <person name="Wada T."/>
            <person name="Watanabe A."/>
            <person name="Yamada M."/>
            <person name="Yasuda M."/>
            <person name="Sato S."/>
            <person name="de la Bastide M."/>
            <person name="Huang E."/>
            <person name="Spiegel L."/>
            <person name="Gnoj L."/>
            <person name="O'Shaughnessy A."/>
            <person name="Preston R."/>
            <person name="Habermann K."/>
            <person name="Murray J."/>
            <person name="Johnson D."/>
            <person name="Rohlfing T."/>
            <person name="Nelson J."/>
            <person name="Stoneking T."/>
            <person name="Pepin K."/>
            <person name="Spieth J."/>
            <person name="Sekhon M."/>
            <person name="Armstrong J."/>
            <person name="Becker M."/>
            <person name="Belter E."/>
            <person name="Cordum H."/>
            <person name="Cordes M."/>
            <person name="Courtney L."/>
            <person name="Courtney W."/>
            <person name="Dante M."/>
            <person name="Du H."/>
            <person name="Edwards J."/>
            <person name="Fryman J."/>
            <person name="Haakensen B."/>
            <person name="Lamar E."/>
            <person name="Latreille P."/>
            <person name="Leonard S."/>
            <person name="Meyer R."/>
            <person name="Mulvaney E."/>
            <person name="Ozersky P."/>
            <person name="Riley A."/>
            <person name="Strowmatt C."/>
            <person name="Wagner-McPherson C."/>
            <person name="Wollam A."/>
            <person name="Yoakum M."/>
            <person name="Bell M."/>
            <person name="Dedhia N."/>
            <person name="Parnell L."/>
            <person name="Shah R."/>
            <person name="Rodriguez M."/>
            <person name="See L.H."/>
            <person name="Vil D."/>
            <person name="Baker J."/>
            <person name="Kirchoff K."/>
            <person name="Toth K."/>
            <person name="King L."/>
            <person name="Bahret A."/>
            <person name="Miller B."/>
            <person name="Marra M."/>
            <person name="Martienssen R."/>
            <person name="McCombie W.R."/>
            <person name="Wilson R.K."/>
            <person name="Murphy G."/>
            <person name="Bancroft I."/>
            <person name="Volckaert G."/>
            <person name="Wambutt R."/>
            <person name="Dusterhoft A."/>
            <person name="Stiekema W."/>
            <person name="Pohl T."/>
            <person name="Entian K.D."/>
            <person name="Terryn N."/>
            <person name="Hartley N."/>
            <person name="Bent E."/>
            <person name="Johnson S."/>
            <person name="Langham S.A."/>
            <person name="McCullagh B."/>
            <person name="Robben J."/>
            <person name="Grymonprez B."/>
            <person name="Zimmermann W."/>
            <person name="Ramsperger U."/>
            <person name="Wedler H."/>
            <person name="Balke K."/>
            <person name="Wedler E."/>
            <person name="Peters S."/>
            <person name="van Staveren M."/>
            <person name="Dirkse W."/>
            <person name="Mooijman P."/>
            <person name="Lankhorst R.K."/>
            <person name="Weitzenegger T."/>
            <person name="Bothe G."/>
            <person name="Rose M."/>
            <person name="Hauf J."/>
            <person name="Berneiser S."/>
            <person name="Hempel S."/>
            <person name="Feldpausch M."/>
            <person name="Lamberth S."/>
            <person name="Villarroel R."/>
            <person name="Gielen J."/>
            <person name="Ardiles W."/>
            <person name="Bents O."/>
            <person name="Lemcke K."/>
            <person name="Kolesov G."/>
            <person name="Mayer K."/>
            <person name="Rudd S."/>
            <person name="Schoof H."/>
            <person name="Schueller C."/>
            <person name="Zaccaria P."/>
            <person name="Mewes H.W."/>
            <person name="Bevan M."/>
            <person name="Fransz P."/>
        </authorList>
    </citation>
    <scope>NUCLEOTIDE SEQUENCE [LARGE SCALE GENOMIC DNA]</scope>
    <source>
        <strain>cv. Columbia</strain>
    </source>
</reference>
<name>Q9LV61_ARATH</name>
<sequence length="86" mass="9739">MQIGLLSERSLTNFTSYALRRKTSRFGDAVASKRSFLTPVHENGGKSAKTAEQISLSIATQEERGEIRVVDRRRRDARDRRSRTSA</sequence>
<dbReference type="AlphaFoldDB" id="Q9LV61"/>
<accession>Q9LV61</accession>
<evidence type="ECO:0000313" key="1">
    <source>
        <dbReference type="EMBL" id="BAA96973.1"/>
    </source>
</evidence>
<dbReference type="EMBL" id="AB020745">
    <property type="protein sequence ID" value="BAA96973.1"/>
    <property type="molecule type" value="Genomic_DNA"/>
</dbReference>